<dbReference type="PRINTS" id="PR00385">
    <property type="entry name" value="P450"/>
</dbReference>
<dbReference type="InterPro" id="IPR001128">
    <property type="entry name" value="Cyt_P450"/>
</dbReference>
<dbReference type="InterPro" id="IPR050196">
    <property type="entry name" value="Cytochrome_P450_Monoox"/>
</dbReference>
<comment type="caution">
    <text evidence="7">The sequence shown here is derived from an EMBL/GenBank/DDBJ whole genome shotgun (WGS) entry which is preliminary data.</text>
</comment>
<keyword evidence="5" id="KW-0408">Iron</keyword>
<dbReference type="InterPro" id="IPR002401">
    <property type="entry name" value="Cyt_P450_E_grp-I"/>
</dbReference>
<dbReference type="GO" id="GO:0005506">
    <property type="term" value="F:iron ion binding"/>
    <property type="evidence" value="ECO:0007669"/>
    <property type="project" value="InterPro"/>
</dbReference>
<keyword evidence="2" id="KW-0349">Heme</keyword>
<gene>
    <name evidence="7" type="ORF">ENJ51_05935</name>
</gene>
<evidence type="ECO:0000256" key="2">
    <source>
        <dbReference type="ARBA" id="ARBA00022617"/>
    </source>
</evidence>
<dbReference type="GO" id="GO:0020037">
    <property type="term" value="F:heme binding"/>
    <property type="evidence" value="ECO:0007669"/>
    <property type="project" value="InterPro"/>
</dbReference>
<dbReference type="PRINTS" id="PR00463">
    <property type="entry name" value="EP450I"/>
</dbReference>
<keyword evidence="3" id="KW-0479">Metal-binding</keyword>
<dbReference type="Gene3D" id="1.10.630.10">
    <property type="entry name" value="Cytochrome P450"/>
    <property type="match status" value="1"/>
</dbReference>
<dbReference type="PANTHER" id="PTHR24291:SF50">
    <property type="entry name" value="BIFUNCTIONAL ALBAFLAVENONE MONOOXYGENASE_TERPENE SYNTHASE"/>
    <property type="match status" value="1"/>
</dbReference>
<dbReference type="SUPFAM" id="SSF48264">
    <property type="entry name" value="Cytochrome P450"/>
    <property type="match status" value="1"/>
</dbReference>
<feature type="non-terminal residue" evidence="7">
    <location>
        <position position="363"/>
    </location>
</feature>
<dbReference type="GO" id="GO:0004497">
    <property type="term" value="F:monooxygenase activity"/>
    <property type="evidence" value="ECO:0007669"/>
    <property type="project" value="UniProtKB-KW"/>
</dbReference>
<sequence>MPCPVRPEPLKTKASLFFTFFVKRNSWLSGLFERSYVMKTGRVKLPGIEIVIASELPLVKKIMIDEVDTYPKNHLLHKLLEPLLGESIFTSNGCQWRKQRDLMNPAFARARVGEVFGLMQQACDDMLMRFSKINPKNNRRDMDAEMTFVTADIIFRTIMTTKLEANAADKITRAFTRFQHQSLRITMLRLFKIPLALFGFKERQRRDAAQEIRDTLESLIRPRYDAISNGDDKEWTDILSTLLNTIDPDTNKRFSFKEIVDQVAMLFLAGHETSASALSWTFYLLSEYPEIQQQAFKEIQDTVGDRKIKKEDIKKLTFVTAIFRETLRLYPPVGFMAREAKEKVTLRDKIVAKGKTVIVSPWL</sequence>
<dbReference type="EMBL" id="DRMS01000226">
    <property type="protein sequence ID" value="HFC92336.1"/>
    <property type="molecule type" value="Genomic_DNA"/>
</dbReference>
<evidence type="ECO:0000256" key="1">
    <source>
        <dbReference type="ARBA" id="ARBA00010617"/>
    </source>
</evidence>
<dbReference type="GO" id="GO:0016705">
    <property type="term" value="F:oxidoreductase activity, acting on paired donors, with incorporation or reduction of molecular oxygen"/>
    <property type="evidence" value="ECO:0007669"/>
    <property type="project" value="InterPro"/>
</dbReference>
<accession>A0A7V2T2X7</accession>
<comment type="similarity">
    <text evidence="1">Belongs to the cytochrome P450 family.</text>
</comment>
<dbReference type="InterPro" id="IPR036396">
    <property type="entry name" value="Cyt_P450_sf"/>
</dbReference>
<keyword evidence="6" id="KW-0503">Monooxygenase</keyword>
<dbReference type="PANTHER" id="PTHR24291">
    <property type="entry name" value="CYTOCHROME P450 FAMILY 4"/>
    <property type="match status" value="1"/>
</dbReference>
<proteinExistence type="inferred from homology"/>
<organism evidence="7">
    <name type="scientific">Leucothrix mucor</name>
    <dbReference type="NCBI Taxonomy" id="45248"/>
    <lineage>
        <taxon>Bacteria</taxon>
        <taxon>Pseudomonadati</taxon>
        <taxon>Pseudomonadota</taxon>
        <taxon>Gammaproteobacteria</taxon>
        <taxon>Thiotrichales</taxon>
        <taxon>Thiotrichaceae</taxon>
        <taxon>Leucothrix</taxon>
    </lineage>
</organism>
<dbReference type="Pfam" id="PF00067">
    <property type="entry name" value="p450"/>
    <property type="match status" value="1"/>
</dbReference>
<evidence type="ECO:0000313" key="7">
    <source>
        <dbReference type="EMBL" id="HFC92336.1"/>
    </source>
</evidence>
<evidence type="ECO:0000256" key="3">
    <source>
        <dbReference type="ARBA" id="ARBA00022723"/>
    </source>
</evidence>
<dbReference type="Proteomes" id="UP000885750">
    <property type="component" value="Unassembled WGS sequence"/>
</dbReference>
<keyword evidence="4" id="KW-0560">Oxidoreductase</keyword>
<name>A0A7V2T2X7_LEUMU</name>
<evidence type="ECO:0000256" key="4">
    <source>
        <dbReference type="ARBA" id="ARBA00023002"/>
    </source>
</evidence>
<evidence type="ECO:0000256" key="6">
    <source>
        <dbReference type="ARBA" id="ARBA00023033"/>
    </source>
</evidence>
<dbReference type="AlphaFoldDB" id="A0A7V2T2X7"/>
<evidence type="ECO:0000256" key="5">
    <source>
        <dbReference type="ARBA" id="ARBA00023004"/>
    </source>
</evidence>
<reference evidence="7" key="1">
    <citation type="journal article" date="2020" name="mSystems">
        <title>Genome- and Community-Level Interaction Insights into Carbon Utilization and Element Cycling Functions of Hydrothermarchaeota in Hydrothermal Sediment.</title>
        <authorList>
            <person name="Zhou Z."/>
            <person name="Liu Y."/>
            <person name="Xu W."/>
            <person name="Pan J."/>
            <person name="Luo Z.H."/>
            <person name="Li M."/>
        </authorList>
    </citation>
    <scope>NUCLEOTIDE SEQUENCE [LARGE SCALE GENOMIC DNA]</scope>
    <source>
        <strain evidence="7">HyVt-493</strain>
    </source>
</reference>
<protein>
    <submittedName>
        <fullName evidence="7">Cytochrome P450</fullName>
    </submittedName>
</protein>